<protein>
    <submittedName>
        <fullName evidence="1">Uncharacterized protein</fullName>
    </submittedName>
</protein>
<name>A0A918J4W6_9FLAO</name>
<reference evidence="1" key="1">
    <citation type="journal article" date="2014" name="Int. J. Syst. Evol. Microbiol.">
        <title>Complete genome sequence of Corynebacterium casei LMG S-19264T (=DSM 44701T), isolated from a smear-ripened cheese.</title>
        <authorList>
            <consortium name="US DOE Joint Genome Institute (JGI-PGF)"/>
            <person name="Walter F."/>
            <person name="Albersmeier A."/>
            <person name="Kalinowski J."/>
            <person name="Ruckert C."/>
        </authorList>
    </citation>
    <scope>NUCLEOTIDE SEQUENCE</scope>
    <source>
        <strain evidence="1">KCTC 12113</strain>
    </source>
</reference>
<proteinExistence type="predicted"/>
<accession>A0A918J4W6</accession>
<dbReference type="Proteomes" id="UP000634668">
    <property type="component" value="Unassembled WGS sequence"/>
</dbReference>
<comment type="caution">
    <text evidence="1">The sequence shown here is derived from an EMBL/GenBank/DDBJ whole genome shotgun (WGS) entry which is preliminary data.</text>
</comment>
<dbReference type="EMBL" id="BMWP01000035">
    <property type="protein sequence ID" value="GGW48310.1"/>
    <property type="molecule type" value="Genomic_DNA"/>
</dbReference>
<sequence>MTAIKNNGNKVGIEIAAGPNVGFIDYRLDKKEWKELNLLNRWKKHLHLL</sequence>
<keyword evidence="2" id="KW-1185">Reference proteome</keyword>
<organism evidence="1 2">
    <name type="scientific">Arenibacter certesii</name>
    <dbReference type="NCBI Taxonomy" id="228955"/>
    <lineage>
        <taxon>Bacteria</taxon>
        <taxon>Pseudomonadati</taxon>
        <taxon>Bacteroidota</taxon>
        <taxon>Flavobacteriia</taxon>
        <taxon>Flavobacteriales</taxon>
        <taxon>Flavobacteriaceae</taxon>
        <taxon>Arenibacter</taxon>
    </lineage>
</organism>
<evidence type="ECO:0000313" key="1">
    <source>
        <dbReference type="EMBL" id="GGW48310.1"/>
    </source>
</evidence>
<evidence type="ECO:0000313" key="2">
    <source>
        <dbReference type="Proteomes" id="UP000634668"/>
    </source>
</evidence>
<gene>
    <name evidence="1" type="ORF">GCM10007383_35510</name>
</gene>
<dbReference type="AlphaFoldDB" id="A0A918J4W6"/>
<reference evidence="1" key="2">
    <citation type="submission" date="2020-09" db="EMBL/GenBank/DDBJ databases">
        <authorList>
            <person name="Sun Q."/>
            <person name="Kim S."/>
        </authorList>
    </citation>
    <scope>NUCLEOTIDE SEQUENCE</scope>
    <source>
        <strain evidence="1">KCTC 12113</strain>
    </source>
</reference>